<evidence type="ECO:0000313" key="2">
    <source>
        <dbReference type="Proteomes" id="UP000298663"/>
    </source>
</evidence>
<reference evidence="1 2" key="1">
    <citation type="journal article" date="2015" name="Genome Biol.">
        <title>Comparative genomics of Steinernema reveals deeply conserved gene regulatory networks.</title>
        <authorList>
            <person name="Dillman A.R."/>
            <person name="Macchietto M."/>
            <person name="Porter C.F."/>
            <person name="Rogers A."/>
            <person name="Williams B."/>
            <person name="Antoshechkin I."/>
            <person name="Lee M.M."/>
            <person name="Goodwin Z."/>
            <person name="Lu X."/>
            <person name="Lewis E.E."/>
            <person name="Goodrich-Blair H."/>
            <person name="Stock S.P."/>
            <person name="Adams B.J."/>
            <person name="Sternberg P.W."/>
            <person name="Mortazavi A."/>
        </authorList>
    </citation>
    <scope>NUCLEOTIDE SEQUENCE [LARGE SCALE GENOMIC DNA]</scope>
    <source>
        <strain evidence="1 2">ALL</strain>
    </source>
</reference>
<dbReference type="Proteomes" id="UP000298663">
    <property type="component" value="Unassembled WGS sequence"/>
</dbReference>
<dbReference type="EMBL" id="AZBU02000001">
    <property type="protein sequence ID" value="TMS32590.1"/>
    <property type="molecule type" value="Genomic_DNA"/>
</dbReference>
<name>A0A4U8UHY8_STECR</name>
<reference evidence="1 2" key="2">
    <citation type="journal article" date="2019" name="G3 (Bethesda)">
        <title>Hybrid Assembly of the Genome of the Entomopathogenic Nematode Steinernema carpocapsae Identifies the X-Chromosome.</title>
        <authorList>
            <person name="Serra L."/>
            <person name="Macchietto M."/>
            <person name="Macias-Munoz A."/>
            <person name="McGill C.J."/>
            <person name="Rodriguez I.M."/>
            <person name="Rodriguez B."/>
            <person name="Murad R."/>
            <person name="Mortazavi A."/>
        </authorList>
    </citation>
    <scope>NUCLEOTIDE SEQUENCE [LARGE SCALE GENOMIC DNA]</scope>
    <source>
        <strain evidence="1 2">ALL</strain>
    </source>
</reference>
<keyword evidence="2" id="KW-1185">Reference proteome</keyword>
<accession>A0A4U8UHY8</accession>
<comment type="caution">
    <text evidence="1">The sequence shown here is derived from an EMBL/GenBank/DDBJ whole genome shotgun (WGS) entry which is preliminary data.</text>
</comment>
<evidence type="ECO:0000313" key="1">
    <source>
        <dbReference type="EMBL" id="TMS32590.1"/>
    </source>
</evidence>
<dbReference type="AlphaFoldDB" id="A0A4U8UHY8"/>
<organism evidence="1 2">
    <name type="scientific">Steinernema carpocapsae</name>
    <name type="common">Entomopathogenic nematode</name>
    <dbReference type="NCBI Taxonomy" id="34508"/>
    <lineage>
        <taxon>Eukaryota</taxon>
        <taxon>Metazoa</taxon>
        <taxon>Ecdysozoa</taxon>
        <taxon>Nematoda</taxon>
        <taxon>Chromadorea</taxon>
        <taxon>Rhabditida</taxon>
        <taxon>Tylenchina</taxon>
        <taxon>Panagrolaimomorpha</taxon>
        <taxon>Strongyloidoidea</taxon>
        <taxon>Steinernematidae</taxon>
        <taxon>Steinernema</taxon>
    </lineage>
</organism>
<gene>
    <name evidence="1" type="ORF">L596_000409</name>
</gene>
<protein>
    <submittedName>
        <fullName evidence="1">Uncharacterized protein</fullName>
    </submittedName>
</protein>
<sequence length="74" mass="8169">MACFQGSPYLSASKDLQADVRDACCGTVCSLEKVRSMSCCTKYGSPCDTQCYKNFERSGLRRSHTANAKSEEEQ</sequence>
<proteinExistence type="predicted"/>